<gene>
    <name evidence="2" type="ORF">SAMN05443431_104231</name>
</gene>
<dbReference type="Pfam" id="PF21347">
    <property type="entry name" value="DUF3108_like"/>
    <property type="match status" value="1"/>
</dbReference>
<proteinExistence type="predicted"/>
<dbReference type="Gene3D" id="2.40.360.20">
    <property type="match status" value="1"/>
</dbReference>
<feature type="domain" description="DUF3108" evidence="1">
    <location>
        <begin position="59"/>
        <end position="248"/>
    </location>
</feature>
<dbReference type="STRING" id="1144750.SAMN05443431_104231"/>
<evidence type="ECO:0000313" key="2">
    <source>
        <dbReference type="EMBL" id="SFJ11627.1"/>
    </source>
</evidence>
<dbReference type="EMBL" id="FORM01000004">
    <property type="protein sequence ID" value="SFJ11627.1"/>
    <property type="molecule type" value="Genomic_DNA"/>
</dbReference>
<evidence type="ECO:0000313" key="3">
    <source>
        <dbReference type="Proteomes" id="UP000199559"/>
    </source>
</evidence>
<protein>
    <recommendedName>
        <fullName evidence="1">DUF3108 domain-containing protein</fullName>
    </recommendedName>
</protein>
<evidence type="ECO:0000259" key="1">
    <source>
        <dbReference type="Pfam" id="PF21347"/>
    </source>
</evidence>
<dbReference type="InterPro" id="IPR049279">
    <property type="entry name" value="DUF3108-like"/>
</dbReference>
<accession>A0A1I3NR55</accession>
<dbReference type="AlphaFoldDB" id="A0A1I3NR55"/>
<sequence length="254" mass="28641">MNFQDKPINFGYYNNTISRYKITVPLNIKIMTKILSLFLLLIVTQHGFSQTCEETSPYKEGMTLEYTNYNKKGKELSVESHSIESVANEDGNLTIYIKSVEDKEAKDYILKCINGDFYVDMSNYTALQSKDNNSAFKIKATGDFLEFPDNMEVGTVLKDGNIDLAIGDEDNSASIATMSVLNRKILAKDSLTIKAGTFDGYKVSFDYVFQMGIIKFRGSGIEWYVKGIGIVKSENYSKKGKLRSSRELTKITNN</sequence>
<organism evidence="2 3">
    <name type="scientific">Olleya namhaensis</name>
    <dbReference type="NCBI Taxonomy" id="1144750"/>
    <lineage>
        <taxon>Bacteria</taxon>
        <taxon>Pseudomonadati</taxon>
        <taxon>Bacteroidota</taxon>
        <taxon>Flavobacteriia</taxon>
        <taxon>Flavobacteriales</taxon>
        <taxon>Flavobacteriaceae</taxon>
    </lineage>
</organism>
<name>A0A1I3NR55_9FLAO</name>
<reference evidence="3" key="1">
    <citation type="submission" date="2016-10" db="EMBL/GenBank/DDBJ databases">
        <authorList>
            <person name="Varghese N."/>
            <person name="Submissions S."/>
        </authorList>
    </citation>
    <scope>NUCLEOTIDE SEQUENCE [LARGE SCALE GENOMIC DNA]</scope>
    <source>
        <strain evidence="3">DSM 28881</strain>
    </source>
</reference>
<dbReference type="Proteomes" id="UP000199559">
    <property type="component" value="Unassembled WGS sequence"/>
</dbReference>
<keyword evidence="3" id="KW-1185">Reference proteome</keyword>